<feature type="region of interest" description="Disordered" evidence="1">
    <location>
        <begin position="359"/>
        <end position="393"/>
    </location>
</feature>
<evidence type="ECO:0000313" key="3">
    <source>
        <dbReference type="EMBL" id="VFR19684.1"/>
    </source>
</evidence>
<evidence type="ECO:0000259" key="2">
    <source>
        <dbReference type="Pfam" id="PF09937"/>
    </source>
</evidence>
<feature type="domain" description="DUF2169" evidence="2">
    <location>
        <begin position="79"/>
        <end position="336"/>
    </location>
</feature>
<dbReference type="InterPro" id="IPR018683">
    <property type="entry name" value="DUF2169"/>
</dbReference>
<sequence length="393" mass="43204">MYTNLTKYPGLGFRHHIHGNRLHHCLILQATYALVRRAGRWVLEPLEEQPALSMTDLFRPVMAAAGSGKPGSDARALAQASSLQRESELLPFKPHADVLINGDAIAPDGLAAGNWLAGVRIGGWSKLLKVSGPRNWERDRHGKWRLSAPEAAERVPLLYEHAYGGTVASAQAGEVEACDENPCGIGYLGQTTPESSEAVLPVPAIEYPDDATPAEPGRIQRVAGFGAIPMHWQPRARRLGTVDIDAIRRDGPAYPDDFDPAYWQTAPADQWLPYLARGQEVELFNLVEGEPKVAFALPRWLGFAAVRSGGSNRYPDMRVDTLAIDTLARTVRLNWRLAVADEVDRPDWIGMELAIPEVLYPDGEPVPPEPKPETQSGRWRAAMARDQGEERGA</sequence>
<organism evidence="3">
    <name type="scientific">plant metagenome</name>
    <dbReference type="NCBI Taxonomy" id="1297885"/>
    <lineage>
        <taxon>unclassified sequences</taxon>
        <taxon>metagenomes</taxon>
        <taxon>organismal metagenomes</taxon>
    </lineage>
</organism>
<dbReference type="Pfam" id="PF09937">
    <property type="entry name" value="DUF2169"/>
    <property type="match status" value="1"/>
</dbReference>
<gene>
    <name evidence="3" type="ORF">AMP9_3320</name>
</gene>
<protein>
    <submittedName>
        <fullName evidence="3">Putative exported protein</fullName>
    </submittedName>
</protein>
<evidence type="ECO:0000256" key="1">
    <source>
        <dbReference type="SAM" id="MobiDB-lite"/>
    </source>
</evidence>
<dbReference type="AlphaFoldDB" id="A0A484P0U9"/>
<name>A0A484P0U9_9ZZZZ</name>
<reference evidence="3" key="1">
    <citation type="submission" date="2019-03" db="EMBL/GenBank/DDBJ databases">
        <authorList>
            <person name="Danneels B."/>
        </authorList>
    </citation>
    <scope>NUCLEOTIDE SEQUENCE</scope>
</reference>
<proteinExistence type="predicted"/>
<accession>A0A484P0U9</accession>
<dbReference type="EMBL" id="CAADHY010000014">
    <property type="protein sequence ID" value="VFR19684.1"/>
    <property type="molecule type" value="Genomic_DNA"/>
</dbReference>